<keyword evidence="2" id="KW-1185">Reference proteome</keyword>
<name>A0ABN6J5A3_9CLOT</name>
<gene>
    <name evidence="1" type="ORF">psyc5s11_49800</name>
</gene>
<dbReference type="RefSeq" id="WP_224035141.1">
    <property type="nucleotide sequence ID" value="NZ_AP024849.1"/>
</dbReference>
<sequence>MINDICECSEVNNGSRVGFHFKLTEENDFTEEEVRNAKKLWSKVGFGEMTEVYKCTVCGQLWGVSPSGHGWMSYRRLSTEYNYK</sequence>
<evidence type="ECO:0000313" key="2">
    <source>
        <dbReference type="Proteomes" id="UP000824633"/>
    </source>
</evidence>
<protein>
    <submittedName>
        <fullName evidence="1">Uncharacterized protein</fullName>
    </submittedName>
</protein>
<reference evidence="2" key="1">
    <citation type="submission" date="2021-07" db="EMBL/GenBank/DDBJ databases">
        <title>Complete genome sequencing of a Clostridium isolate.</title>
        <authorList>
            <person name="Ueki A."/>
            <person name="Tonouchi A."/>
        </authorList>
    </citation>
    <scope>NUCLEOTIDE SEQUENCE [LARGE SCALE GENOMIC DNA]</scope>
    <source>
        <strain evidence="2">C5S11</strain>
    </source>
</reference>
<dbReference type="EMBL" id="AP024849">
    <property type="protein sequence ID" value="BCZ48913.1"/>
    <property type="molecule type" value="Genomic_DNA"/>
</dbReference>
<proteinExistence type="predicted"/>
<accession>A0ABN6J5A3</accession>
<dbReference type="Proteomes" id="UP000824633">
    <property type="component" value="Chromosome"/>
</dbReference>
<organism evidence="1 2">
    <name type="scientific">Clostridium gelidum</name>
    <dbReference type="NCBI Taxonomy" id="704125"/>
    <lineage>
        <taxon>Bacteria</taxon>
        <taxon>Bacillati</taxon>
        <taxon>Bacillota</taxon>
        <taxon>Clostridia</taxon>
        <taxon>Eubacteriales</taxon>
        <taxon>Clostridiaceae</taxon>
        <taxon>Clostridium</taxon>
    </lineage>
</organism>
<evidence type="ECO:0000313" key="1">
    <source>
        <dbReference type="EMBL" id="BCZ48913.1"/>
    </source>
</evidence>